<accession>A0A2P2N2D0</accession>
<name>A0A2P2N2D0_RHIMU</name>
<evidence type="ECO:0000313" key="1">
    <source>
        <dbReference type="EMBL" id="MBX36611.1"/>
    </source>
</evidence>
<dbReference type="EMBL" id="GGEC01056127">
    <property type="protein sequence ID" value="MBX36611.1"/>
    <property type="molecule type" value="Transcribed_RNA"/>
</dbReference>
<dbReference type="AlphaFoldDB" id="A0A2P2N2D0"/>
<proteinExistence type="predicted"/>
<protein>
    <submittedName>
        <fullName evidence="1">Uncharacterized protein</fullName>
    </submittedName>
</protein>
<sequence>MPFLGDLMRHGALTIVCGGDGMWCHGLLAGHNLEGAFTRGFALLEIVGKLSHVEYLGPILLMGTYIVPQI</sequence>
<organism evidence="1">
    <name type="scientific">Rhizophora mucronata</name>
    <name type="common">Asiatic mangrove</name>
    <dbReference type="NCBI Taxonomy" id="61149"/>
    <lineage>
        <taxon>Eukaryota</taxon>
        <taxon>Viridiplantae</taxon>
        <taxon>Streptophyta</taxon>
        <taxon>Embryophyta</taxon>
        <taxon>Tracheophyta</taxon>
        <taxon>Spermatophyta</taxon>
        <taxon>Magnoliopsida</taxon>
        <taxon>eudicotyledons</taxon>
        <taxon>Gunneridae</taxon>
        <taxon>Pentapetalae</taxon>
        <taxon>rosids</taxon>
        <taxon>fabids</taxon>
        <taxon>Malpighiales</taxon>
        <taxon>Rhizophoraceae</taxon>
        <taxon>Rhizophora</taxon>
    </lineage>
</organism>
<reference evidence="1" key="1">
    <citation type="submission" date="2018-02" db="EMBL/GenBank/DDBJ databases">
        <title>Rhizophora mucronata_Transcriptome.</title>
        <authorList>
            <person name="Meera S.P."/>
            <person name="Sreeshan A."/>
            <person name="Augustine A."/>
        </authorList>
    </citation>
    <scope>NUCLEOTIDE SEQUENCE</scope>
    <source>
        <tissue evidence="1">Leaf</tissue>
    </source>
</reference>